<dbReference type="Proteomes" id="UP000290365">
    <property type="component" value="Chromosome"/>
</dbReference>
<feature type="domain" description="ABC transporter" evidence="5">
    <location>
        <begin position="21"/>
        <end position="251"/>
    </location>
</feature>
<dbReference type="GO" id="GO:0016887">
    <property type="term" value="F:ATP hydrolysis activity"/>
    <property type="evidence" value="ECO:0007669"/>
    <property type="project" value="InterPro"/>
</dbReference>
<dbReference type="SMART" id="SM00382">
    <property type="entry name" value="AAA"/>
    <property type="match status" value="1"/>
</dbReference>
<name>A0A4P6JNV2_KTERU</name>
<dbReference type="AlphaFoldDB" id="A0A4P6JNV2"/>
<evidence type="ECO:0000256" key="1">
    <source>
        <dbReference type="ARBA" id="ARBA00005417"/>
    </source>
</evidence>
<evidence type="ECO:0000256" key="2">
    <source>
        <dbReference type="ARBA" id="ARBA00022448"/>
    </source>
</evidence>
<organism evidence="6 7">
    <name type="scientific">Ktedonosporobacter rubrisoli</name>
    <dbReference type="NCBI Taxonomy" id="2509675"/>
    <lineage>
        <taxon>Bacteria</taxon>
        <taxon>Bacillati</taxon>
        <taxon>Chloroflexota</taxon>
        <taxon>Ktedonobacteria</taxon>
        <taxon>Ktedonobacterales</taxon>
        <taxon>Ktedonosporobacteraceae</taxon>
        <taxon>Ktedonosporobacter</taxon>
    </lineage>
</organism>
<dbReference type="InterPro" id="IPR027417">
    <property type="entry name" value="P-loop_NTPase"/>
</dbReference>
<dbReference type="PANTHER" id="PTHR43335">
    <property type="entry name" value="ABC TRANSPORTER, ATP-BINDING PROTEIN"/>
    <property type="match status" value="1"/>
</dbReference>
<dbReference type="PROSITE" id="PS00211">
    <property type="entry name" value="ABC_TRANSPORTER_1"/>
    <property type="match status" value="1"/>
</dbReference>
<dbReference type="CDD" id="cd03230">
    <property type="entry name" value="ABC_DR_subfamily_A"/>
    <property type="match status" value="1"/>
</dbReference>
<comment type="similarity">
    <text evidence="1">Belongs to the ABC transporter superfamily.</text>
</comment>
<evidence type="ECO:0000259" key="5">
    <source>
        <dbReference type="PROSITE" id="PS50893"/>
    </source>
</evidence>
<evidence type="ECO:0000313" key="7">
    <source>
        <dbReference type="Proteomes" id="UP000290365"/>
    </source>
</evidence>
<dbReference type="InterPro" id="IPR017871">
    <property type="entry name" value="ABC_transporter-like_CS"/>
</dbReference>
<dbReference type="PANTHER" id="PTHR43335:SF4">
    <property type="entry name" value="ABC TRANSPORTER, ATP-BINDING PROTEIN"/>
    <property type="match status" value="1"/>
</dbReference>
<dbReference type="Pfam" id="PF00005">
    <property type="entry name" value="ABC_tran"/>
    <property type="match status" value="1"/>
</dbReference>
<dbReference type="PROSITE" id="PS50893">
    <property type="entry name" value="ABC_TRANSPORTER_2"/>
    <property type="match status" value="1"/>
</dbReference>
<accession>A0A4P6JNV2</accession>
<gene>
    <name evidence="6" type="ORF">EPA93_12615</name>
</gene>
<proteinExistence type="inferred from homology"/>
<dbReference type="KEGG" id="kbs:EPA93_12615"/>
<sequence>MLSTFRQNVGHGDARSDAYVIETHNLSKRYKTGIALKGLNLRIPKNTICGFLGPNGAGKSTAIRLLLGLSKASSGNGMVFGLDIERDSVAIRRRVGYLAQDPHFYDHMTARQTLRFVCSFFYSGPSSVLEKRISDSLDLVGLNDKADRPIKGFSGGERQRLGIAQAYINHPQLMILDEPAASIDPIGRRDILEVMQRLRQYTTIFYSTHLLDDVQRVSDMVVILKDGEMLAHAPIEELLAGSGEVVYELQLEGETSSAYERLSSQAWVKQVSVMRERDQERWYVSVSDEESAKMFLLPLLIQDGQPYVSAFGRKKHGLEDIFLSMVENDK</sequence>
<evidence type="ECO:0000256" key="3">
    <source>
        <dbReference type="ARBA" id="ARBA00022741"/>
    </source>
</evidence>
<dbReference type="RefSeq" id="WP_129887864.1">
    <property type="nucleotide sequence ID" value="NZ_CP035758.1"/>
</dbReference>
<dbReference type="InterPro" id="IPR003593">
    <property type="entry name" value="AAA+_ATPase"/>
</dbReference>
<protein>
    <submittedName>
        <fullName evidence="6">ABC transporter ATP-binding protein</fullName>
    </submittedName>
</protein>
<dbReference type="EMBL" id="CP035758">
    <property type="protein sequence ID" value="QBD76800.1"/>
    <property type="molecule type" value="Genomic_DNA"/>
</dbReference>
<evidence type="ECO:0000313" key="6">
    <source>
        <dbReference type="EMBL" id="QBD76800.1"/>
    </source>
</evidence>
<keyword evidence="3" id="KW-0547">Nucleotide-binding</keyword>
<keyword evidence="4 6" id="KW-0067">ATP-binding</keyword>
<dbReference type="GO" id="GO:0005524">
    <property type="term" value="F:ATP binding"/>
    <property type="evidence" value="ECO:0007669"/>
    <property type="project" value="UniProtKB-KW"/>
</dbReference>
<dbReference type="SUPFAM" id="SSF52540">
    <property type="entry name" value="P-loop containing nucleoside triphosphate hydrolases"/>
    <property type="match status" value="1"/>
</dbReference>
<dbReference type="OrthoDB" id="9775135at2"/>
<keyword evidence="7" id="KW-1185">Reference proteome</keyword>
<dbReference type="InterPro" id="IPR003439">
    <property type="entry name" value="ABC_transporter-like_ATP-bd"/>
</dbReference>
<evidence type="ECO:0000256" key="4">
    <source>
        <dbReference type="ARBA" id="ARBA00022840"/>
    </source>
</evidence>
<dbReference type="Gene3D" id="3.40.50.300">
    <property type="entry name" value="P-loop containing nucleotide triphosphate hydrolases"/>
    <property type="match status" value="1"/>
</dbReference>
<reference evidence="6 7" key="1">
    <citation type="submission" date="2019-01" db="EMBL/GenBank/DDBJ databases">
        <title>Ktedonosporobacter rubrisoli SCAWS-G2.</title>
        <authorList>
            <person name="Huang Y."/>
            <person name="Yan B."/>
        </authorList>
    </citation>
    <scope>NUCLEOTIDE SEQUENCE [LARGE SCALE GENOMIC DNA]</scope>
    <source>
        <strain evidence="6 7">SCAWS-G2</strain>
    </source>
</reference>
<keyword evidence="2" id="KW-0813">Transport</keyword>